<organism evidence="4 5">
    <name type="scientific">Streptomyces kunmingensis</name>
    <dbReference type="NCBI Taxonomy" id="68225"/>
    <lineage>
        <taxon>Bacteria</taxon>
        <taxon>Bacillati</taxon>
        <taxon>Actinomycetota</taxon>
        <taxon>Actinomycetes</taxon>
        <taxon>Kitasatosporales</taxon>
        <taxon>Streptomycetaceae</taxon>
        <taxon>Streptomyces</taxon>
    </lineage>
</organism>
<dbReference type="InterPro" id="IPR036890">
    <property type="entry name" value="HATPase_C_sf"/>
</dbReference>
<proteinExistence type="predicted"/>
<dbReference type="Pfam" id="PF13581">
    <property type="entry name" value="HATPase_c_2"/>
    <property type="match status" value="1"/>
</dbReference>
<name>A0ABU6CPG7_9ACTN</name>
<dbReference type="SUPFAM" id="SSF55874">
    <property type="entry name" value="ATPase domain of HSP90 chaperone/DNA topoisomerase II/histidine kinase"/>
    <property type="match status" value="1"/>
</dbReference>
<keyword evidence="1" id="KW-0723">Serine/threonine-protein kinase</keyword>
<dbReference type="PANTHER" id="PTHR35526">
    <property type="entry name" value="ANTI-SIGMA-F FACTOR RSBW-RELATED"/>
    <property type="match status" value="1"/>
</dbReference>
<dbReference type="RefSeq" id="WP_324776087.1">
    <property type="nucleotide sequence ID" value="NZ_BAAATS010000030.1"/>
</dbReference>
<dbReference type="GO" id="GO:0005524">
    <property type="term" value="F:ATP binding"/>
    <property type="evidence" value="ECO:0007669"/>
    <property type="project" value="UniProtKB-KW"/>
</dbReference>
<dbReference type="InterPro" id="IPR003594">
    <property type="entry name" value="HATPase_dom"/>
</dbReference>
<evidence type="ECO:0000256" key="2">
    <source>
        <dbReference type="SAM" id="MobiDB-lite"/>
    </source>
</evidence>
<keyword evidence="1" id="KW-0808">Transferase</keyword>
<reference evidence="4 5" key="1">
    <citation type="submission" date="2022-10" db="EMBL/GenBank/DDBJ databases">
        <authorList>
            <person name="Xie J."/>
            <person name="Shen N."/>
        </authorList>
    </citation>
    <scope>NUCLEOTIDE SEQUENCE [LARGE SCALE GENOMIC DNA]</scope>
    <source>
        <strain evidence="4 5">DSM 41681</strain>
    </source>
</reference>
<feature type="domain" description="Histidine kinase/HSP90-like ATPase" evidence="3">
    <location>
        <begin position="86"/>
        <end position="197"/>
    </location>
</feature>
<evidence type="ECO:0000259" key="3">
    <source>
        <dbReference type="Pfam" id="PF13581"/>
    </source>
</evidence>
<accession>A0ABU6CPG7</accession>
<keyword evidence="4" id="KW-0067">ATP-binding</keyword>
<evidence type="ECO:0000313" key="5">
    <source>
        <dbReference type="Proteomes" id="UP001352223"/>
    </source>
</evidence>
<evidence type="ECO:0000313" key="4">
    <source>
        <dbReference type="EMBL" id="MEB3966626.1"/>
    </source>
</evidence>
<dbReference type="Proteomes" id="UP001352223">
    <property type="component" value="Unassembled WGS sequence"/>
</dbReference>
<dbReference type="InterPro" id="IPR050267">
    <property type="entry name" value="Anti-sigma-factor_SerPK"/>
</dbReference>
<dbReference type="EMBL" id="JAOZYB010000365">
    <property type="protein sequence ID" value="MEB3966626.1"/>
    <property type="molecule type" value="Genomic_DNA"/>
</dbReference>
<comment type="caution">
    <text evidence="4">The sequence shown here is derived from an EMBL/GenBank/DDBJ whole genome shotgun (WGS) entry which is preliminary data.</text>
</comment>
<evidence type="ECO:0000256" key="1">
    <source>
        <dbReference type="ARBA" id="ARBA00022527"/>
    </source>
</evidence>
<feature type="region of interest" description="Disordered" evidence="2">
    <location>
        <begin position="154"/>
        <end position="174"/>
    </location>
</feature>
<keyword evidence="1" id="KW-0418">Kinase</keyword>
<protein>
    <submittedName>
        <fullName evidence="4">ATP-binding protein</fullName>
    </submittedName>
</protein>
<dbReference type="Gene3D" id="3.30.565.10">
    <property type="entry name" value="Histidine kinase-like ATPase, C-terminal domain"/>
    <property type="match status" value="1"/>
</dbReference>
<dbReference type="PANTHER" id="PTHR35526:SF3">
    <property type="entry name" value="ANTI-SIGMA-F FACTOR RSBW"/>
    <property type="match status" value="1"/>
</dbReference>
<gene>
    <name evidence="4" type="ORF">OKJ48_41325</name>
</gene>
<dbReference type="CDD" id="cd16936">
    <property type="entry name" value="HATPase_RsbW-like"/>
    <property type="match status" value="1"/>
</dbReference>
<keyword evidence="5" id="KW-1185">Reference proteome</keyword>
<keyword evidence="4" id="KW-0547">Nucleotide-binding</keyword>
<sequence>MQLALAGRLLGRASDSLVQEQGSVVRDLMAALGDVLLIAECRGARLGTPPDPGTAGADEPVVAISGMVRALAASEGLDLATFPGSTAASAGAARRFVRGVTGAWKLPAETANDLDTVTGELVGNAVSYGGLGVITVSLARRPASVTVCVIDDGDGPKAPAPLPAPPGVAGQDEESGRGLMIVEALAERWGWRRTGRGGLAAWAAIATGSGER</sequence>